<sequence>MGLPLNKTWESSVYIIANVIAIFSPNISTFIFARFIEGLSAASALCLWQVLSFTYFEDRAKHMINSGFIIIGSMPALAPMFGGFILSFSHWQALFVTLTILAIILIALTLSLPVPKTALQTKKPQHQLEQTHIVLSILRQYKHLVVDAQFMVLAFASATIYMSVYVYLSQVPFLLTKLHFATKSFSLFFIPISVAFILGGIFSKFLLKKGTSFKQMFMLPVAVTTIVFILVVIAELAGVTLSAWLLAIPFFIFTIGAGIGMPNLVSQALSLHPHLRGTAASAIGLVQNLFAFAFSSLGAYLTRFGYDGLIISYAIWVGLLLTFFGAYLAISQRKKPSLETCPAT</sequence>
<dbReference type="AlphaFoldDB" id="A0A8J3E773"/>
<dbReference type="Pfam" id="PF07690">
    <property type="entry name" value="MFS_1"/>
    <property type="match status" value="1"/>
</dbReference>
<evidence type="ECO:0000256" key="5">
    <source>
        <dbReference type="SAM" id="Phobius"/>
    </source>
</evidence>
<dbReference type="InterPro" id="IPR011701">
    <property type="entry name" value="MFS"/>
</dbReference>
<evidence type="ECO:0000256" key="4">
    <source>
        <dbReference type="ARBA" id="ARBA00023136"/>
    </source>
</evidence>
<feature type="transmembrane region" description="Helical" evidence="5">
    <location>
        <begin position="277"/>
        <end position="298"/>
    </location>
</feature>
<evidence type="ECO:0000256" key="3">
    <source>
        <dbReference type="ARBA" id="ARBA00022989"/>
    </source>
</evidence>
<evidence type="ECO:0000256" key="2">
    <source>
        <dbReference type="ARBA" id="ARBA00022692"/>
    </source>
</evidence>
<comment type="caution">
    <text evidence="7">The sequence shown here is derived from an EMBL/GenBank/DDBJ whole genome shotgun (WGS) entry which is preliminary data.</text>
</comment>
<feature type="transmembrane region" description="Helical" evidence="5">
    <location>
        <begin position="188"/>
        <end position="207"/>
    </location>
</feature>
<feature type="transmembrane region" description="Helical" evidence="5">
    <location>
        <begin position="39"/>
        <end position="56"/>
    </location>
</feature>
<dbReference type="InterPro" id="IPR020846">
    <property type="entry name" value="MFS_dom"/>
</dbReference>
<dbReference type="GO" id="GO:1990961">
    <property type="term" value="P:xenobiotic detoxification by transmembrane export across the plasma membrane"/>
    <property type="evidence" value="ECO:0007669"/>
    <property type="project" value="TreeGrafter"/>
</dbReference>
<accession>A0A8J3E773</accession>
<dbReference type="InterPro" id="IPR036259">
    <property type="entry name" value="MFS_trans_sf"/>
</dbReference>
<feature type="transmembrane region" description="Helical" evidence="5">
    <location>
        <begin position="144"/>
        <end position="168"/>
    </location>
</feature>
<feature type="transmembrane region" description="Helical" evidence="5">
    <location>
        <begin position="12"/>
        <end position="33"/>
    </location>
</feature>
<organism evidence="7 8">
    <name type="scientific">Cysteiniphilum litorale</name>
    <dbReference type="NCBI Taxonomy" id="2056700"/>
    <lineage>
        <taxon>Bacteria</taxon>
        <taxon>Pseudomonadati</taxon>
        <taxon>Pseudomonadota</taxon>
        <taxon>Gammaproteobacteria</taxon>
        <taxon>Thiotrichales</taxon>
        <taxon>Fastidiosibacteraceae</taxon>
        <taxon>Cysteiniphilum</taxon>
    </lineage>
</organism>
<feature type="transmembrane region" description="Helical" evidence="5">
    <location>
        <begin position="219"/>
        <end position="237"/>
    </location>
</feature>
<gene>
    <name evidence="7" type="ORF">GCM10010995_00060</name>
</gene>
<dbReference type="Proteomes" id="UP000636949">
    <property type="component" value="Unassembled WGS sequence"/>
</dbReference>
<name>A0A8J3E773_9GAMM</name>
<feature type="domain" description="Major facilitator superfamily (MFS) profile" evidence="6">
    <location>
        <begin position="1"/>
        <end position="334"/>
    </location>
</feature>
<dbReference type="OrthoDB" id="9814303at2"/>
<feature type="transmembrane region" description="Helical" evidence="5">
    <location>
        <begin position="243"/>
        <end position="265"/>
    </location>
</feature>
<dbReference type="Gene3D" id="1.20.1720.10">
    <property type="entry name" value="Multidrug resistance protein D"/>
    <property type="match status" value="1"/>
</dbReference>
<evidence type="ECO:0000256" key="1">
    <source>
        <dbReference type="ARBA" id="ARBA00004141"/>
    </source>
</evidence>
<dbReference type="GO" id="GO:0005886">
    <property type="term" value="C:plasma membrane"/>
    <property type="evidence" value="ECO:0007669"/>
    <property type="project" value="TreeGrafter"/>
</dbReference>
<evidence type="ECO:0000313" key="7">
    <source>
        <dbReference type="EMBL" id="GGF86724.1"/>
    </source>
</evidence>
<feature type="transmembrane region" description="Helical" evidence="5">
    <location>
        <begin position="94"/>
        <end position="114"/>
    </location>
</feature>
<dbReference type="GO" id="GO:0022857">
    <property type="term" value="F:transmembrane transporter activity"/>
    <property type="evidence" value="ECO:0007669"/>
    <property type="project" value="InterPro"/>
</dbReference>
<dbReference type="EMBL" id="BMJS01000001">
    <property type="protein sequence ID" value="GGF86724.1"/>
    <property type="molecule type" value="Genomic_DNA"/>
</dbReference>
<feature type="transmembrane region" description="Helical" evidence="5">
    <location>
        <begin position="310"/>
        <end position="330"/>
    </location>
</feature>
<reference evidence="7" key="2">
    <citation type="submission" date="2020-09" db="EMBL/GenBank/DDBJ databases">
        <authorList>
            <person name="Sun Q."/>
            <person name="Zhou Y."/>
        </authorList>
    </citation>
    <scope>NUCLEOTIDE SEQUENCE</scope>
    <source>
        <strain evidence="7">CGMCC 1.15758</strain>
    </source>
</reference>
<keyword evidence="4 5" id="KW-0472">Membrane</keyword>
<keyword evidence="3 5" id="KW-1133">Transmembrane helix</keyword>
<comment type="subcellular location">
    <subcellularLocation>
        <location evidence="1">Membrane</location>
        <topology evidence="1">Multi-pass membrane protein</topology>
    </subcellularLocation>
</comment>
<dbReference type="PANTHER" id="PTHR23502">
    <property type="entry name" value="MAJOR FACILITATOR SUPERFAMILY"/>
    <property type="match status" value="1"/>
</dbReference>
<feature type="transmembrane region" description="Helical" evidence="5">
    <location>
        <begin position="68"/>
        <end position="88"/>
    </location>
</feature>
<keyword evidence="8" id="KW-1185">Reference proteome</keyword>
<reference evidence="7" key="1">
    <citation type="journal article" date="2014" name="Int. J. Syst. Evol. Microbiol.">
        <title>Complete genome sequence of Corynebacterium casei LMG S-19264T (=DSM 44701T), isolated from a smear-ripened cheese.</title>
        <authorList>
            <consortium name="US DOE Joint Genome Institute (JGI-PGF)"/>
            <person name="Walter F."/>
            <person name="Albersmeier A."/>
            <person name="Kalinowski J."/>
            <person name="Ruckert C."/>
        </authorList>
    </citation>
    <scope>NUCLEOTIDE SEQUENCE</scope>
    <source>
        <strain evidence="7">CGMCC 1.15758</strain>
    </source>
</reference>
<keyword evidence="2 5" id="KW-0812">Transmembrane</keyword>
<dbReference type="PROSITE" id="PS50850">
    <property type="entry name" value="MFS"/>
    <property type="match status" value="1"/>
</dbReference>
<evidence type="ECO:0000259" key="6">
    <source>
        <dbReference type="PROSITE" id="PS50850"/>
    </source>
</evidence>
<evidence type="ECO:0000313" key="8">
    <source>
        <dbReference type="Proteomes" id="UP000636949"/>
    </source>
</evidence>
<proteinExistence type="predicted"/>
<dbReference type="PANTHER" id="PTHR23502:SF162">
    <property type="entry name" value="INNER MEMBRANE TRANSPORT PROTEIN YDHC"/>
    <property type="match status" value="1"/>
</dbReference>
<protein>
    <recommendedName>
        <fullName evidence="6">Major facilitator superfamily (MFS) profile domain-containing protein</fullName>
    </recommendedName>
</protein>
<dbReference type="SUPFAM" id="SSF103473">
    <property type="entry name" value="MFS general substrate transporter"/>
    <property type="match status" value="1"/>
</dbReference>